<reference evidence="1 2" key="1">
    <citation type="submission" date="2021-03" db="EMBL/GenBank/DDBJ databases">
        <title>novel species isolated from a fishpond in China.</title>
        <authorList>
            <person name="Lu H."/>
            <person name="Cai Z."/>
        </authorList>
    </citation>
    <scope>NUCLEOTIDE SEQUENCE [LARGE SCALE GENOMIC DNA]</scope>
    <source>
        <strain evidence="1 2">YJ13C</strain>
    </source>
</reference>
<evidence type="ECO:0000313" key="2">
    <source>
        <dbReference type="Proteomes" id="UP000664480"/>
    </source>
</evidence>
<dbReference type="RefSeq" id="WP_206585760.1">
    <property type="nucleotide sequence ID" value="NZ_JAFKCU010000001.1"/>
</dbReference>
<dbReference type="InterPro" id="IPR026350">
    <property type="entry name" value="GxxExxY"/>
</dbReference>
<evidence type="ECO:0000313" key="1">
    <source>
        <dbReference type="EMBL" id="MBN7813795.1"/>
    </source>
</evidence>
<name>A0ABS3CAF0_9BACT</name>
<dbReference type="Proteomes" id="UP000664480">
    <property type="component" value="Unassembled WGS sequence"/>
</dbReference>
<protein>
    <submittedName>
        <fullName evidence="1">GxxExxY protein</fullName>
    </submittedName>
</protein>
<accession>A0ABS3CAF0</accession>
<organism evidence="1 2">
    <name type="scientific">Algoriphagus pacificus</name>
    <dbReference type="NCBI Taxonomy" id="2811234"/>
    <lineage>
        <taxon>Bacteria</taxon>
        <taxon>Pseudomonadati</taxon>
        <taxon>Bacteroidota</taxon>
        <taxon>Cytophagia</taxon>
        <taxon>Cytophagales</taxon>
        <taxon>Cyclobacteriaceae</taxon>
        <taxon>Algoriphagus</taxon>
    </lineage>
</organism>
<proteinExistence type="predicted"/>
<gene>
    <name evidence="1" type="ORF">J0A69_00065</name>
</gene>
<sequence>MKELKAVEEFSNVRLAQILTYLKLSELKLGLLLNFNVAKMTEGIKRVVNRL</sequence>
<keyword evidence="2" id="KW-1185">Reference proteome</keyword>
<comment type="caution">
    <text evidence="1">The sequence shown here is derived from an EMBL/GenBank/DDBJ whole genome shotgun (WGS) entry which is preliminary data.</text>
</comment>
<dbReference type="Pfam" id="PF13366">
    <property type="entry name" value="PDDEXK_3"/>
    <property type="match status" value="1"/>
</dbReference>
<dbReference type="NCBIfam" id="TIGR04256">
    <property type="entry name" value="GxxExxY"/>
    <property type="match status" value="1"/>
</dbReference>
<dbReference type="EMBL" id="JAFKCU010000001">
    <property type="protein sequence ID" value="MBN7813795.1"/>
    <property type="molecule type" value="Genomic_DNA"/>
</dbReference>